<reference evidence="11" key="1">
    <citation type="submission" date="2022-10" db="EMBL/GenBank/DDBJ databases">
        <title>Genome assembly of Pristionchus species.</title>
        <authorList>
            <person name="Yoshida K."/>
            <person name="Sommer R.J."/>
        </authorList>
    </citation>
    <scope>NUCLEOTIDE SEQUENCE [LARGE SCALE GENOMIC DNA]</scope>
    <source>
        <strain evidence="11">RS5460</strain>
    </source>
</reference>
<evidence type="ECO:0000256" key="5">
    <source>
        <dbReference type="ARBA" id="ARBA00022729"/>
    </source>
</evidence>
<proteinExistence type="predicted"/>
<keyword evidence="3" id="KW-1003">Cell membrane</keyword>
<dbReference type="GO" id="GO:0042302">
    <property type="term" value="F:structural constituent of cuticle"/>
    <property type="evidence" value="ECO:0007669"/>
    <property type="project" value="UniProtKB-KW"/>
</dbReference>
<keyword evidence="2" id="KW-0193">Cuticle</keyword>
<evidence type="ECO:0000256" key="1">
    <source>
        <dbReference type="ARBA" id="ARBA00004251"/>
    </source>
</evidence>
<dbReference type="AlphaFoldDB" id="A0AAN5CCS2"/>
<accession>A0AAN5CCS2</accession>
<dbReference type="Proteomes" id="UP001328107">
    <property type="component" value="Unassembled WGS sequence"/>
</dbReference>
<feature type="domain" description="ZP" evidence="9">
    <location>
        <begin position="1"/>
        <end position="232"/>
    </location>
</feature>
<keyword evidence="4 8" id="KW-0812">Transmembrane</keyword>
<evidence type="ECO:0000256" key="4">
    <source>
        <dbReference type="ARBA" id="ARBA00022692"/>
    </source>
</evidence>
<dbReference type="PANTHER" id="PTHR22907:SF54">
    <property type="entry name" value="GH04558P"/>
    <property type="match status" value="1"/>
</dbReference>
<sequence length="325" mass="35585">PSAEGLMRRKTDDVSVCPPCECERRKRREISSNQLQLTVPLDKCNIHRDRIASPPGIRLSFVVIVSFHSSFITRLDKAYRVQCLYSESDRVFAAHIDVKMPQSENITRTVLPTSCEYKIRDSNGREGTNVRVGEEITHEWSCTSPYPEVYSLLVHSCTVSDGRGDRMEIIDERGCSTDLSLIGTPSYSSSSLSASLQSSVFKFPDRSSMDIQCSLSLCAKNGGDCERITSSSSPSSRLRRSSIDISSLPTWTLHSSTLSILDSDLPSSSHLPPPPPPPPSSSSLLIAFPSSLCLSLSSYSLLISLTSSSLVASFALLICAHKSSR</sequence>
<feature type="non-terminal residue" evidence="10">
    <location>
        <position position="1"/>
    </location>
</feature>
<evidence type="ECO:0000259" key="9">
    <source>
        <dbReference type="PROSITE" id="PS51034"/>
    </source>
</evidence>
<evidence type="ECO:0000256" key="6">
    <source>
        <dbReference type="ARBA" id="ARBA00022989"/>
    </source>
</evidence>
<dbReference type="InterPro" id="IPR057475">
    <property type="entry name" value="CUT_C"/>
</dbReference>
<evidence type="ECO:0000256" key="2">
    <source>
        <dbReference type="ARBA" id="ARBA00022460"/>
    </source>
</evidence>
<dbReference type="InterPro" id="IPR051962">
    <property type="entry name" value="Cuticlin"/>
</dbReference>
<dbReference type="Pfam" id="PF25301">
    <property type="entry name" value="CUT_C"/>
    <property type="match status" value="1"/>
</dbReference>
<keyword evidence="11" id="KW-1185">Reference proteome</keyword>
<comment type="caution">
    <text evidence="10">The sequence shown here is derived from an EMBL/GenBank/DDBJ whole genome shotgun (WGS) entry which is preliminary data.</text>
</comment>
<name>A0AAN5CCS2_9BILA</name>
<gene>
    <name evidence="10" type="ORF">PMAYCL1PPCAC_06846</name>
</gene>
<dbReference type="Gene3D" id="2.60.40.4100">
    <property type="entry name" value="Zona pellucida, ZP-C domain"/>
    <property type="match status" value="1"/>
</dbReference>
<evidence type="ECO:0000313" key="10">
    <source>
        <dbReference type="EMBL" id="GMR36651.1"/>
    </source>
</evidence>
<dbReference type="GO" id="GO:0005886">
    <property type="term" value="C:plasma membrane"/>
    <property type="evidence" value="ECO:0007669"/>
    <property type="project" value="UniProtKB-SubCell"/>
</dbReference>
<dbReference type="InterPro" id="IPR001507">
    <property type="entry name" value="ZP_dom"/>
</dbReference>
<dbReference type="EMBL" id="BTRK01000002">
    <property type="protein sequence ID" value="GMR36651.1"/>
    <property type="molecule type" value="Genomic_DNA"/>
</dbReference>
<dbReference type="PROSITE" id="PS51034">
    <property type="entry name" value="ZP_2"/>
    <property type="match status" value="1"/>
</dbReference>
<evidence type="ECO:0000256" key="3">
    <source>
        <dbReference type="ARBA" id="ARBA00022475"/>
    </source>
</evidence>
<evidence type="ECO:0000256" key="7">
    <source>
        <dbReference type="ARBA" id="ARBA00023136"/>
    </source>
</evidence>
<protein>
    <recommendedName>
        <fullName evidence="9">ZP domain-containing protein</fullName>
    </recommendedName>
</protein>
<feature type="transmembrane region" description="Helical" evidence="8">
    <location>
        <begin position="299"/>
        <end position="320"/>
    </location>
</feature>
<organism evidence="10 11">
    <name type="scientific">Pristionchus mayeri</name>
    <dbReference type="NCBI Taxonomy" id="1317129"/>
    <lineage>
        <taxon>Eukaryota</taxon>
        <taxon>Metazoa</taxon>
        <taxon>Ecdysozoa</taxon>
        <taxon>Nematoda</taxon>
        <taxon>Chromadorea</taxon>
        <taxon>Rhabditida</taxon>
        <taxon>Rhabditina</taxon>
        <taxon>Diplogasteromorpha</taxon>
        <taxon>Diplogasteroidea</taxon>
        <taxon>Neodiplogasteridae</taxon>
        <taxon>Pristionchus</taxon>
    </lineage>
</organism>
<keyword evidence="7 8" id="KW-0472">Membrane</keyword>
<dbReference type="PANTHER" id="PTHR22907">
    <property type="entry name" value="GH04558P"/>
    <property type="match status" value="1"/>
</dbReference>
<dbReference type="Pfam" id="PF25057">
    <property type="entry name" value="CUT_N"/>
    <property type="match status" value="1"/>
</dbReference>
<dbReference type="InterPro" id="IPR056953">
    <property type="entry name" value="CUT_N"/>
</dbReference>
<dbReference type="SMART" id="SM00241">
    <property type="entry name" value="ZP"/>
    <property type="match status" value="1"/>
</dbReference>
<comment type="subcellular location">
    <subcellularLocation>
        <location evidence="1">Cell membrane</location>
        <topology evidence="1">Single-pass type I membrane protein</topology>
    </subcellularLocation>
</comment>
<evidence type="ECO:0000313" key="11">
    <source>
        <dbReference type="Proteomes" id="UP001328107"/>
    </source>
</evidence>
<dbReference type="InterPro" id="IPR042235">
    <property type="entry name" value="ZP-C_dom"/>
</dbReference>
<keyword evidence="6 8" id="KW-1133">Transmembrane helix</keyword>
<keyword evidence="5" id="KW-0732">Signal</keyword>
<evidence type="ECO:0000256" key="8">
    <source>
        <dbReference type="SAM" id="Phobius"/>
    </source>
</evidence>